<dbReference type="Proteomes" id="UP001501231">
    <property type="component" value="Unassembled WGS sequence"/>
</dbReference>
<keyword evidence="3" id="KW-1185">Reference proteome</keyword>
<comment type="caution">
    <text evidence="2">The sequence shown here is derived from an EMBL/GenBank/DDBJ whole genome shotgun (WGS) entry which is preliminary data.</text>
</comment>
<protein>
    <recommendedName>
        <fullName evidence="4">ATP-binding protein</fullName>
    </recommendedName>
</protein>
<organism evidence="2 3">
    <name type="scientific">Actinomadura vinacea</name>
    <dbReference type="NCBI Taxonomy" id="115336"/>
    <lineage>
        <taxon>Bacteria</taxon>
        <taxon>Bacillati</taxon>
        <taxon>Actinomycetota</taxon>
        <taxon>Actinomycetes</taxon>
        <taxon>Streptosporangiales</taxon>
        <taxon>Thermomonosporaceae</taxon>
        <taxon>Actinomadura</taxon>
    </lineage>
</organism>
<accession>A0ABN3ILY0</accession>
<evidence type="ECO:0000313" key="3">
    <source>
        <dbReference type="Proteomes" id="UP001501231"/>
    </source>
</evidence>
<evidence type="ECO:0000313" key="2">
    <source>
        <dbReference type="EMBL" id="GAA2407102.1"/>
    </source>
</evidence>
<evidence type="ECO:0008006" key="4">
    <source>
        <dbReference type="Google" id="ProtNLM"/>
    </source>
</evidence>
<gene>
    <name evidence="2" type="ORF">GCM10010191_14180</name>
</gene>
<dbReference type="EMBL" id="BAAARW010000005">
    <property type="protein sequence ID" value="GAA2407102.1"/>
    <property type="molecule type" value="Genomic_DNA"/>
</dbReference>
<name>A0ABN3ILY0_9ACTN</name>
<proteinExistence type="predicted"/>
<feature type="region of interest" description="Disordered" evidence="1">
    <location>
        <begin position="1"/>
        <end position="39"/>
    </location>
</feature>
<sequence length="70" mass="7200">MGGRGGASAAAGQVRFRPAGSIPSDSGTPIPVPDGSLPRDVRVRRLTVLSGPSGAGRRTVVAEIRRAHQR</sequence>
<evidence type="ECO:0000256" key="1">
    <source>
        <dbReference type="SAM" id="MobiDB-lite"/>
    </source>
</evidence>
<reference evidence="2 3" key="1">
    <citation type="journal article" date="2019" name="Int. J. Syst. Evol. Microbiol.">
        <title>The Global Catalogue of Microorganisms (GCM) 10K type strain sequencing project: providing services to taxonomists for standard genome sequencing and annotation.</title>
        <authorList>
            <consortium name="The Broad Institute Genomics Platform"/>
            <consortium name="The Broad Institute Genome Sequencing Center for Infectious Disease"/>
            <person name="Wu L."/>
            <person name="Ma J."/>
        </authorList>
    </citation>
    <scope>NUCLEOTIDE SEQUENCE [LARGE SCALE GENOMIC DNA]</scope>
    <source>
        <strain evidence="2 3">JCM 3325</strain>
    </source>
</reference>